<dbReference type="AlphaFoldDB" id="A0A4Y3PQK9"/>
<feature type="chain" id="PRO_5022860804" description="Lipoprotein" evidence="1">
    <location>
        <begin position="26"/>
        <end position="226"/>
    </location>
</feature>
<dbReference type="Proteomes" id="UP000316882">
    <property type="component" value="Unassembled WGS sequence"/>
</dbReference>
<proteinExistence type="predicted"/>
<dbReference type="PROSITE" id="PS51257">
    <property type="entry name" value="PROKAR_LIPOPROTEIN"/>
    <property type="match status" value="1"/>
</dbReference>
<accession>A0A4Y3PQK9</accession>
<evidence type="ECO:0000256" key="1">
    <source>
        <dbReference type="SAM" id="SignalP"/>
    </source>
</evidence>
<dbReference type="EMBL" id="BJMH01000048">
    <property type="protein sequence ID" value="GEB35654.1"/>
    <property type="molecule type" value="Genomic_DNA"/>
</dbReference>
<comment type="caution">
    <text evidence="2">The sequence shown here is derived from an EMBL/GenBank/DDBJ whole genome shotgun (WGS) entry which is preliminary data.</text>
</comment>
<gene>
    <name evidence="2" type="ORF">BPA01_52340</name>
</gene>
<dbReference type="RefSeq" id="WP_122962708.1">
    <property type="nucleotide sequence ID" value="NZ_BJMH01000048.1"/>
</dbReference>
<keyword evidence="1" id="KW-0732">Signal</keyword>
<reference evidence="2 3" key="1">
    <citation type="submission" date="2019-06" db="EMBL/GenBank/DDBJ databases">
        <title>Whole genome shotgun sequence of Brevibacillus parabrevis NBRC 12334.</title>
        <authorList>
            <person name="Hosoyama A."/>
            <person name="Uohara A."/>
            <person name="Ohji S."/>
            <person name="Ichikawa N."/>
        </authorList>
    </citation>
    <scope>NUCLEOTIDE SEQUENCE [LARGE SCALE GENOMIC DNA]</scope>
    <source>
        <strain evidence="2 3">NBRC 12334</strain>
    </source>
</reference>
<evidence type="ECO:0000313" key="2">
    <source>
        <dbReference type="EMBL" id="GEB35654.1"/>
    </source>
</evidence>
<organism evidence="2 3">
    <name type="scientific">Brevibacillus parabrevis</name>
    <dbReference type="NCBI Taxonomy" id="54914"/>
    <lineage>
        <taxon>Bacteria</taxon>
        <taxon>Bacillati</taxon>
        <taxon>Bacillota</taxon>
        <taxon>Bacilli</taxon>
        <taxon>Bacillales</taxon>
        <taxon>Paenibacillaceae</taxon>
        <taxon>Brevibacillus</taxon>
    </lineage>
</organism>
<keyword evidence="3" id="KW-1185">Reference proteome</keyword>
<protein>
    <recommendedName>
        <fullName evidence="4">Lipoprotein</fullName>
    </recommendedName>
</protein>
<feature type="signal peptide" evidence="1">
    <location>
        <begin position="1"/>
        <end position="25"/>
    </location>
</feature>
<sequence>MNRVNIASKSLLVIACLVLGVTGCASNNTIADNQGVEKKEFTASANVNTTTQESTKDILTQANAELLVSLLEDYAPSELDDSVLASKEPVYIWDWFRKLQVWTDDLTRLANGKPKAEGAVKDVISSRLNKYFTPEASEKIFDSFFRAATDGSYETFERERFEKGLEAIDENLKVDIQKNDQDINVTFTGIEYDYFNPGAKQKYDVNVQFKLVKDGTKYLIDDIEHD</sequence>
<evidence type="ECO:0000313" key="3">
    <source>
        <dbReference type="Proteomes" id="UP000316882"/>
    </source>
</evidence>
<evidence type="ECO:0008006" key="4">
    <source>
        <dbReference type="Google" id="ProtNLM"/>
    </source>
</evidence>
<name>A0A4Y3PQK9_BREPA</name>